<feature type="region of interest" description="Disordered" evidence="1">
    <location>
        <begin position="115"/>
        <end position="142"/>
    </location>
</feature>
<dbReference type="OrthoDB" id="2796114at2759"/>
<evidence type="ECO:0000313" key="2">
    <source>
        <dbReference type="EMBL" id="KIP01811.1"/>
    </source>
</evidence>
<sequence>MLRQEFRDLEVLDEVTKLKYLKKLPLKVTGADRYQLIHSYRMLKGESYQPSNIPSALRWDTDSAEAEYPIHDPVAVDDWIVVDKKGVATKDNTEAAPVDTPAMIQASGTVALTDLSSTPRKRLPRPPAKGMKASAGPANRERPVVPLPKSVACQSAFYCLNNHSTALGIGKTARYIQRLISSADGHDYTRAAGFTTHVQGLYDSIHVAAHEELALLAKYPPMPWDHTVSCRTLANVLATVQTIERRITDIAPERYTSKQQADDAIHKALYEVPGPPLLPSSPWIWIANDAWPDMIRRLQLEYLLGPYLMAYWRWYTGPFDTKSLNDLIGYWKQCHLQIPGSNVFRHIRAVDLDDFLDDQGVEISAQRAYEAIIDPAAMVSMPSRIDIPNQPFLEVSTSWVRRVHDIYDPCLGEYLDAALAAMKPALYES</sequence>
<dbReference type="AlphaFoldDB" id="A0A0C3RQ61"/>
<dbReference type="EMBL" id="KN840734">
    <property type="protein sequence ID" value="KIP01811.1"/>
    <property type="molecule type" value="Genomic_DNA"/>
</dbReference>
<accession>A0A0C3RQ61</accession>
<dbReference type="Proteomes" id="UP000053257">
    <property type="component" value="Unassembled WGS sequence"/>
</dbReference>
<organism evidence="2 3">
    <name type="scientific">Phlebiopsis gigantea (strain 11061_1 CR5-6)</name>
    <name type="common">White-rot fungus</name>
    <name type="synonym">Peniophora gigantea</name>
    <dbReference type="NCBI Taxonomy" id="745531"/>
    <lineage>
        <taxon>Eukaryota</taxon>
        <taxon>Fungi</taxon>
        <taxon>Dikarya</taxon>
        <taxon>Basidiomycota</taxon>
        <taxon>Agaricomycotina</taxon>
        <taxon>Agaricomycetes</taxon>
        <taxon>Polyporales</taxon>
        <taxon>Phanerochaetaceae</taxon>
        <taxon>Phlebiopsis</taxon>
    </lineage>
</organism>
<evidence type="ECO:0000313" key="3">
    <source>
        <dbReference type="Proteomes" id="UP000053257"/>
    </source>
</evidence>
<reference evidence="2 3" key="1">
    <citation type="journal article" date="2014" name="PLoS Genet.">
        <title>Analysis of the Phlebiopsis gigantea genome, transcriptome and secretome provides insight into its pioneer colonization strategies of wood.</title>
        <authorList>
            <person name="Hori C."/>
            <person name="Ishida T."/>
            <person name="Igarashi K."/>
            <person name="Samejima M."/>
            <person name="Suzuki H."/>
            <person name="Master E."/>
            <person name="Ferreira P."/>
            <person name="Ruiz-Duenas F.J."/>
            <person name="Held B."/>
            <person name="Canessa P."/>
            <person name="Larrondo L.F."/>
            <person name="Schmoll M."/>
            <person name="Druzhinina I.S."/>
            <person name="Kubicek C.P."/>
            <person name="Gaskell J.A."/>
            <person name="Kersten P."/>
            <person name="St John F."/>
            <person name="Glasner J."/>
            <person name="Sabat G."/>
            <person name="Splinter BonDurant S."/>
            <person name="Syed K."/>
            <person name="Yadav J."/>
            <person name="Mgbeahuruike A.C."/>
            <person name="Kovalchuk A."/>
            <person name="Asiegbu F.O."/>
            <person name="Lackner G."/>
            <person name="Hoffmeister D."/>
            <person name="Rencoret J."/>
            <person name="Gutierrez A."/>
            <person name="Sun H."/>
            <person name="Lindquist E."/>
            <person name="Barry K."/>
            <person name="Riley R."/>
            <person name="Grigoriev I.V."/>
            <person name="Henrissat B."/>
            <person name="Kues U."/>
            <person name="Berka R.M."/>
            <person name="Martinez A.T."/>
            <person name="Covert S.F."/>
            <person name="Blanchette R.A."/>
            <person name="Cullen D."/>
        </authorList>
    </citation>
    <scope>NUCLEOTIDE SEQUENCE [LARGE SCALE GENOMIC DNA]</scope>
    <source>
        <strain evidence="2 3">11061_1 CR5-6</strain>
    </source>
</reference>
<proteinExistence type="predicted"/>
<protein>
    <submittedName>
        <fullName evidence="2">Uncharacterized protein</fullName>
    </submittedName>
</protein>
<dbReference type="HOGENOM" id="CLU_639527_0_0_1"/>
<evidence type="ECO:0000256" key="1">
    <source>
        <dbReference type="SAM" id="MobiDB-lite"/>
    </source>
</evidence>
<gene>
    <name evidence="2" type="ORF">PHLGIDRAFT_123031</name>
</gene>
<name>A0A0C3RQ61_PHLG1</name>
<keyword evidence="3" id="KW-1185">Reference proteome</keyword>